<dbReference type="OrthoDB" id="5243635at2"/>
<dbReference type="Pfam" id="PF00583">
    <property type="entry name" value="Acetyltransf_1"/>
    <property type="match status" value="1"/>
</dbReference>
<dbReference type="Proteomes" id="UP000268329">
    <property type="component" value="Chromosome"/>
</dbReference>
<dbReference type="KEGG" id="sdd:D9753_00270"/>
<dbReference type="InterPro" id="IPR000182">
    <property type="entry name" value="GNAT_dom"/>
</dbReference>
<geneLocation type="plasmid" evidence="2">
    <name>unnamed1</name>
</geneLocation>
<dbReference type="EMBL" id="CP033073">
    <property type="protein sequence ID" value="AYN43373.1"/>
    <property type="molecule type" value="Genomic_DNA"/>
</dbReference>
<name>A0A3G2J688_9ACTN</name>
<keyword evidence="4" id="KW-1185">Reference proteome</keyword>
<dbReference type="GO" id="GO:0016747">
    <property type="term" value="F:acyltransferase activity, transferring groups other than amino-acyl groups"/>
    <property type="evidence" value="ECO:0007669"/>
    <property type="project" value="InterPro"/>
</dbReference>
<evidence type="ECO:0000259" key="1">
    <source>
        <dbReference type="PROSITE" id="PS51186"/>
    </source>
</evidence>
<keyword evidence="2" id="KW-0808">Transferase</keyword>
<dbReference type="Proteomes" id="UP000268329">
    <property type="component" value="Plasmid unnamed1"/>
</dbReference>
<dbReference type="SUPFAM" id="SSF55729">
    <property type="entry name" value="Acyl-CoA N-acyltransferases (Nat)"/>
    <property type="match status" value="1"/>
</dbReference>
<dbReference type="Gene3D" id="3.40.630.30">
    <property type="match status" value="1"/>
</dbReference>
<proteinExistence type="predicted"/>
<dbReference type="CDD" id="cd04301">
    <property type="entry name" value="NAT_SF"/>
    <property type="match status" value="1"/>
</dbReference>
<dbReference type="InterPro" id="IPR016181">
    <property type="entry name" value="Acyl_CoA_acyltransferase"/>
</dbReference>
<dbReference type="AlphaFoldDB" id="A0A3G2J688"/>
<evidence type="ECO:0000313" key="2">
    <source>
        <dbReference type="EMBL" id="AYN37694.1"/>
    </source>
</evidence>
<accession>A0A3G2J688</accession>
<protein>
    <submittedName>
        <fullName evidence="2">GNAT family N-acetyltransferase</fullName>
    </submittedName>
</protein>
<dbReference type="EMBL" id="CP033072">
    <property type="protein sequence ID" value="AYN37694.1"/>
    <property type="molecule type" value="Genomic_DNA"/>
</dbReference>
<feature type="domain" description="N-acetyltransferase" evidence="1">
    <location>
        <begin position="4"/>
        <end position="161"/>
    </location>
</feature>
<reference evidence="2 4" key="1">
    <citation type="submission" date="2018-10" db="EMBL/GenBank/DDBJ databases">
        <title>The genome of Streptomyces dangxiongensis Z022.</title>
        <authorList>
            <person name="Zhang B."/>
        </authorList>
    </citation>
    <scope>NUCLEOTIDE SEQUENCE [LARGE SCALE GENOMIC DNA]</scope>
    <source>
        <strain evidence="2 4">Z022</strain>
        <plasmid evidence="2 4">unnamed1</plasmid>
    </source>
</reference>
<sequence>MVNYSTHAATSADAPGIVRLLAQIPTWQESNVSRWREDLEQYEQYGLRARRGGWLIESGGAAITVLTVEWKSPRTIAGRIWPVYLEYLVTDEKHRSSGHGSRLVRYAVQELARRDCRGVYLKVFKGDDGWSGALRFWEGHGWTAHSRLATDTHVLMTKEIVPAHPASGSSAIGR</sequence>
<keyword evidence="2" id="KW-0614">Plasmid</keyword>
<evidence type="ECO:0000313" key="3">
    <source>
        <dbReference type="EMBL" id="AYN43373.1"/>
    </source>
</evidence>
<organism evidence="2 4">
    <name type="scientific">Streptomyces dangxiongensis</name>
    <dbReference type="NCBI Taxonomy" id="1442032"/>
    <lineage>
        <taxon>Bacteria</taxon>
        <taxon>Bacillati</taxon>
        <taxon>Actinomycetota</taxon>
        <taxon>Actinomycetes</taxon>
        <taxon>Kitasatosporales</taxon>
        <taxon>Streptomycetaceae</taxon>
        <taxon>Streptomyces</taxon>
    </lineage>
</organism>
<dbReference type="RefSeq" id="WP_121785205.1">
    <property type="nucleotide sequence ID" value="NZ_CP033072.1"/>
</dbReference>
<gene>
    <name evidence="2" type="ORF">D9753_00270</name>
    <name evidence="3" type="ORF">D9753_36120</name>
</gene>
<dbReference type="KEGG" id="sdd:D9753_36120"/>
<evidence type="ECO:0000313" key="4">
    <source>
        <dbReference type="Proteomes" id="UP000268329"/>
    </source>
</evidence>
<dbReference type="PROSITE" id="PS51186">
    <property type="entry name" value="GNAT"/>
    <property type="match status" value="1"/>
</dbReference>